<keyword evidence="3" id="KW-1185">Reference proteome</keyword>
<dbReference type="Pfam" id="PF03184">
    <property type="entry name" value="DDE_1"/>
    <property type="match status" value="1"/>
</dbReference>
<evidence type="ECO:0000259" key="1">
    <source>
        <dbReference type="Pfam" id="PF03184"/>
    </source>
</evidence>
<dbReference type="STRING" id="109280.ENSHCOP00000002312"/>
<dbReference type="AlphaFoldDB" id="A0A3Q2XF98"/>
<dbReference type="GeneTree" id="ENSGT00940000181916"/>
<sequence length="94" mass="11119">MVIQRFYCLWVIVEPTPHQPYRTKIIFFPPNTTSHLRPMDAGVIQNVKLHYRKCMLRSILLNMDECNKASELVKRITIKDAIHWIELGVIHNSF</sequence>
<name>A0A3Q2XF98_HIPCM</name>
<evidence type="ECO:0000313" key="3">
    <source>
        <dbReference type="Proteomes" id="UP000264820"/>
    </source>
</evidence>
<protein>
    <recommendedName>
        <fullName evidence="1">DDE-1 domain-containing protein</fullName>
    </recommendedName>
</protein>
<reference evidence="2" key="1">
    <citation type="submission" date="2025-08" db="UniProtKB">
        <authorList>
            <consortium name="Ensembl"/>
        </authorList>
    </citation>
    <scope>IDENTIFICATION</scope>
</reference>
<feature type="domain" description="DDE-1" evidence="1">
    <location>
        <begin position="22"/>
        <end position="86"/>
    </location>
</feature>
<dbReference type="Proteomes" id="UP000264820">
    <property type="component" value="Unplaced"/>
</dbReference>
<organism evidence="2 3">
    <name type="scientific">Hippocampus comes</name>
    <name type="common">Tiger tail seahorse</name>
    <dbReference type="NCBI Taxonomy" id="109280"/>
    <lineage>
        <taxon>Eukaryota</taxon>
        <taxon>Metazoa</taxon>
        <taxon>Chordata</taxon>
        <taxon>Craniata</taxon>
        <taxon>Vertebrata</taxon>
        <taxon>Euteleostomi</taxon>
        <taxon>Actinopterygii</taxon>
        <taxon>Neopterygii</taxon>
        <taxon>Teleostei</taxon>
        <taxon>Neoteleostei</taxon>
        <taxon>Acanthomorphata</taxon>
        <taxon>Syngnathiaria</taxon>
        <taxon>Syngnathiformes</taxon>
        <taxon>Syngnathoidei</taxon>
        <taxon>Syngnathidae</taxon>
        <taxon>Hippocampus</taxon>
    </lineage>
</organism>
<evidence type="ECO:0000313" key="2">
    <source>
        <dbReference type="Ensembl" id="ENSHCOP00000002312.1"/>
    </source>
</evidence>
<dbReference type="Ensembl" id="ENSHCOT00000010639.1">
    <property type="protein sequence ID" value="ENSHCOP00000002312.1"/>
    <property type="gene ID" value="ENSHCOG00000003417.1"/>
</dbReference>
<reference evidence="2" key="2">
    <citation type="submission" date="2025-09" db="UniProtKB">
        <authorList>
            <consortium name="Ensembl"/>
        </authorList>
    </citation>
    <scope>IDENTIFICATION</scope>
</reference>
<dbReference type="InterPro" id="IPR004875">
    <property type="entry name" value="DDE_SF_endonuclease_dom"/>
</dbReference>
<accession>A0A3Q2XF98</accession>
<dbReference type="GO" id="GO:0003676">
    <property type="term" value="F:nucleic acid binding"/>
    <property type="evidence" value="ECO:0007669"/>
    <property type="project" value="InterPro"/>
</dbReference>
<proteinExistence type="predicted"/>